<dbReference type="EMBL" id="CAFBQG010000180">
    <property type="protein sequence ID" value="CAB5054265.1"/>
    <property type="molecule type" value="Genomic_DNA"/>
</dbReference>
<evidence type="ECO:0000313" key="4">
    <source>
        <dbReference type="EMBL" id="CAB4800251.1"/>
    </source>
</evidence>
<feature type="transmembrane region" description="Helical" evidence="1">
    <location>
        <begin position="82"/>
        <end position="100"/>
    </location>
</feature>
<dbReference type="EMBL" id="CAFBIX010000128">
    <property type="protein sequence ID" value="CAB4851646.1"/>
    <property type="molecule type" value="Genomic_DNA"/>
</dbReference>
<evidence type="ECO:0000313" key="2">
    <source>
        <dbReference type="EMBL" id="CAB4342516.1"/>
    </source>
</evidence>
<evidence type="ECO:0000256" key="1">
    <source>
        <dbReference type="SAM" id="Phobius"/>
    </source>
</evidence>
<feature type="transmembrane region" description="Helical" evidence="1">
    <location>
        <begin position="106"/>
        <end position="127"/>
    </location>
</feature>
<dbReference type="EMBL" id="CAFBPK010000018">
    <property type="protein sequence ID" value="CAB5023957.1"/>
    <property type="molecule type" value="Genomic_DNA"/>
</dbReference>
<feature type="transmembrane region" description="Helical" evidence="1">
    <location>
        <begin position="28"/>
        <end position="51"/>
    </location>
</feature>
<evidence type="ECO:0000313" key="3">
    <source>
        <dbReference type="EMBL" id="CAB4342691.1"/>
    </source>
</evidence>
<reference evidence="2" key="1">
    <citation type="submission" date="2020-05" db="EMBL/GenBank/DDBJ databases">
        <authorList>
            <person name="Chiriac C."/>
            <person name="Salcher M."/>
            <person name="Ghai R."/>
            <person name="Kavagutti S V."/>
        </authorList>
    </citation>
    <scope>NUCLEOTIDE SEQUENCE</scope>
</reference>
<dbReference type="AlphaFoldDB" id="A0A6J5ZMA1"/>
<accession>A0A6J5ZMA1</accession>
<dbReference type="PIRSF" id="PIRSF010219">
    <property type="entry name" value="UCP010219"/>
    <property type="match status" value="1"/>
</dbReference>
<dbReference type="InterPro" id="IPR016566">
    <property type="entry name" value="UCP010219"/>
</dbReference>
<feature type="transmembrane region" description="Helical" evidence="1">
    <location>
        <begin position="192"/>
        <end position="209"/>
    </location>
</feature>
<proteinExistence type="predicted"/>
<keyword evidence="1" id="KW-0472">Membrane</keyword>
<protein>
    <submittedName>
        <fullName evidence="2">Unannotated protein</fullName>
    </submittedName>
</protein>
<dbReference type="EMBL" id="CAESAI010000033">
    <property type="protein sequence ID" value="CAB4342691.1"/>
    <property type="molecule type" value="Genomic_DNA"/>
</dbReference>
<dbReference type="EMBL" id="CAFAAO010000006">
    <property type="protein sequence ID" value="CAB4800251.1"/>
    <property type="molecule type" value="Genomic_DNA"/>
</dbReference>
<keyword evidence="1" id="KW-1133">Transmembrane helix</keyword>
<evidence type="ECO:0000313" key="6">
    <source>
        <dbReference type="EMBL" id="CAB5023957.1"/>
    </source>
</evidence>
<feature type="transmembrane region" description="Helical" evidence="1">
    <location>
        <begin position="161"/>
        <end position="180"/>
    </location>
</feature>
<evidence type="ECO:0000313" key="5">
    <source>
        <dbReference type="EMBL" id="CAB4851646.1"/>
    </source>
</evidence>
<sequence>MTDSNSEPVDESIAKEIKDDSELLTSALGGWSGVIDSGLPFIVFTIAYLVTDRNLETTLYASVGTAAVLAILRLARRQSLQQVFSGLIGIGIAAFIAKRTGNADNFFLPGILTNAAYATACLVSILVKRPLLGYAIEAMRGNDTSWTKDAAKHKLFSSITWLWTLVFGIRVAIMCPLYLLGQTAALGTLKVLLGYPLFALGIFLTYRLLTNAKAKEVDIA</sequence>
<organism evidence="2">
    <name type="scientific">freshwater metagenome</name>
    <dbReference type="NCBI Taxonomy" id="449393"/>
    <lineage>
        <taxon>unclassified sequences</taxon>
        <taxon>metagenomes</taxon>
        <taxon>ecological metagenomes</taxon>
    </lineage>
</organism>
<evidence type="ECO:0000313" key="7">
    <source>
        <dbReference type="EMBL" id="CAB5054265.1"/>
    </source>
</evidence>
<keyword evidence="1" id="KW-0812">Transmembrane</keyword>
<dbReference type="EMBL" id="CAESAD010000008">
    <property type="protein sequence ID" value="CAB4342516.1"/>
    <property type="molecule type" value="Genomic_DNA"/>
</dbReference>
<name>A0A6J5ZMA1_9ZZZZ</name>
<gene>
    <name evidence="4" type="ORF">UFOPK3037_00585</name>
    <name evidence="5" type="ORF">UFOPK3278_01544</name>
    <name evidence="3" type="ORF">UFOPK3406_01151</name>
    <name evidence="2" type="ORF">UFOPK3925_01136</name>
    <name evidence="6" type="ORF">UFOPK4097_01102</name>
    <name evidence="7" type="ORF">UFOPK4301_01203</name>
</gene>
<feature type="transmembrane region" description="Helical" evidence="1">
    <location>
        <begin position="57"/>
        <end position="75"/>
    </location>
</feature>
<dbReference type="Pfam" id="PF11361">
    <property type="entry name" value="DUF3159"/>
    <property type="match status" value="1"/>
</dbReference>